<dbReference type="SUPFAM" id="SSF103506">
    <property type="entry name" value="Mitochondrial carrier"/>
    <property type="match status" value="2"/>
</dbReference>
<keyword evidence="6 11" id="KW-1133">Transmembrane helix</keyword>
<name>A0A8J4GX77_9CHLO</name>
<evidence type="ECO:0000256" key="3">
    <source>
        <dbReference type="ARBA" id="ARBA00022448"/>
    </source>
</evidence>
<reference evidence="13" key="1">
    <citation type="journal article" date="2021" name="Proc. Natl. Acad. Sci. U.S.A.">
        <title>Three genomes in the algal genus Volvox reveal the fate of a haploid sex-determining region after a transition to homothallism.</title>
        <authorList>
            <person name="Yamamoto K."/>
            <person name="Hamaji T."/>
            <person name="Kawai-Toyooka H."/>
            <person name="Matsuzaki R."/>
            <person name="Takahashi F."/>
            <person name="Nishimura Y."/>
            <person name="Kawachi M."/>
            <person name="Noguchi H."/>
            <person name="Minakuchi Y."/>
            <person name="Umen J.G."/>
            <person name="Toyoda A."/>
            <person name="Nozaki H."/>
        </authorList>
    </citation>
    <scope>NUCLEOTIDE SEQUENCE</scope>
    <source>
        <strain evidence="13">NIES-3785</strain>
        <strain evidence="12">NIES-3786</strain>
    </source>
</reference>
<feature type="transmembrane region" description="Helical" evidence="11">
    <location>
        <begin position="6"/>
        <end position="29"/>
    </location>
</feature>
<comment type="subcellular location">
    <subcellularLocation>
        <location evidence="1">Membrane</location>
        <topology evidence="1">Multi-pass membrane protein</topology>
    </subcellularLocation>
</comment>
<dbReference type="PROSITE" id="PS50920">
    <property type="entry name" value="SOLCAR"/>
    <property type="match status" value="3"/>
</dbReference>
<sequence>MEREEAINAVSGAVAGLVTAVFVCPLDVLKTRLQVTKASSTTITDGIRAIIAHEGVSGMYKGLGPTLLALLPNWAVYFVVYDSLKRRLGGVASQPAAGGTGASVGGGGGASSPLTHMAAAAGAGVTTILVTNPLWVVKTRMQCHGMLEVAAASTEGNMVAEAAAAAGRVGPAAFPARAVVRAGGDVAAAAASAAASPAAGRAAPVWLPTAGEAASGRAGTVLTAPFATPAPLGAASPVTHSQQQHQGLQHQQRQQQQQQQQCQHGVVQPHAPHSHQHQQLNVYAVKDGRAGCSGSSSSNQGSSSSSSNGSHVSSQGSRSSNGAPATVGSSQTRGLGPGPPAAQGCGTAAASSSAAGKPAYTAGKASTPRLVMSGASTAIAPYLKRPPYKSTREALVRIAREEGLRGLYSGLAPSMAGIAHVAIQFPLYEYAKQAVAIHKAQHALQQAAAAGEGEPSPAAAASSIAPATDCLTVPELVATSAFAKVVASTVTYPHEVVRSYMHLSGSGPLSGLREAVSAVWREDGLRGFYRGCAANLLRTTPAAAMTFTTFELVSRALRDAL</sequence>
<dbReference type="EMBL" id="BNCP01000066">
    <property type="protein sequence ID" value="GIL91556.1"/>
    <property type="molecule type" value="Genomic_DNA"/>
</dbReference>
<evidence type="ECO:0000256" key="9">
    <source>
        <dbReference type="RuleBase" id="RU000488"/>
    </source>
</evidence>
<gene>
    <name evidence="12" type="ORF">Vretifemale_19156</name>
    <name evidence="13" type="ORF">Vretimale_18428</name>
</gene>
<evidence type="ECO:0000313" key="12">
    <source>
        <dbReference type="EMBL" id="GIL91556.1"/>
    </source>
</evidence>
<feature type="compositionally biased region" description="Low complexity" evidence="10">
    <location>
        <begin position="341"/>
        <end position="359"/>
    </location>
</feature>
<evidence type="ECO:0000256" key="6">
    <source>
        <dbReference type="ARBA" id="ARBA00022989"/>
    </source>
</evidence>
<keyword evidence="7 8" id="KW-0472">Membrane</keyword>
<dbReference type="InterPro" id="IPR023395">
    <property type="entry name" value="MCP_dom_sf"/>
</dbReference>
<feature type="repeat" description="Solcar" evidence="8">
    <location>
        <begin position="340"/>
        <end position="434"/>
    </location>
</feature>
<keyword evidence="4 8" id="KW-0812">Transmembrane</keyword>
<dbReference type="Gene3D" id="1.50.40.10">
    <property type="entry name" value="Mitochondrial carrier domain"/>
    <property type="match status" value="2"/>
</dbReference>
<dbReference type="PANTHER" id="PTHR45683">
    <property type="entry name" value="MITOCHONDRIAL NICOTINAMIDE ADENINE DINUCLEOTIDE TRANSPORTER 1-RELATED-RELATED"/>
    <property type="match status" value="1"/>
</dbReference>
<dbReference type="Proteomes" id="UP000722791">
    <property type="component" value="Unassembled WGS sequence"/>
</dbReference>
<evidence type="ECO:0000256" key="8">
    <source>
        <dbReference type="PROSITE-ProRule" id="PRU00282"/>
    </source>
</evidence>
<evidence type="ECO:0000256" key="4">
    <source>
        <dbReference type="ARBA" id="ARBA00022692"/>
    </source>
</evidence>
<protein>
    <recommendedName>
        <fullName evidence="16">Mitochondrial carrier domain-containing protein</fullName>
    </recommendedName>
</protein>
<feature type="region of interest" description="Disordered" evidence="10">
    <location>
        <begin position="228"/>
        <end position="361"/>
    </location>
</feature>
<dbReference type="Proteomes" id="UP000747110">
    <property type="component" value="Unassembled WGS sequence"/>
</dbReference>
<comment type="caution">
    <text evidence="13">The sequence shown here is derived from an EMBL/GenBank/DDBJ whole genome shotgun (WGS) entry which is preliminary data.</text>
</comment>
<feature type="compositionally biased region" description="Low complexity" evidence="10">
    <location>
        <begin position="242"/>
        <end position="271"/>
    </location>
</feature>
<feature type="repeat" description="Solcar" evidence="8">
    <location>
        <begin position="471"/>
        <end position="556"/>
    </location>
</feature>
<feature type="repeat" description="Solcar" evidence="8">
    <location>
        <begin position="3"/>
        <end position="87"/>
    </location>
</feature>
<dbReference type="InterPro" id="IPR044712">
    <property type="entry name" value="SLC25A32-like"/>
</dbReference>
<evidence type="ECO:0000256" key="7">
    <source>
        <dbReference type="ARBA" id="ARBA00023136"/>
    </source>
</evidence>
<dbReference type="EMBL" id="BNCQ01000068">
    <property type="protein sequence ID" value="GIM15679.1"/>
    <property type="molecule type" value="Genomic_DNA"/>
</dbReference>
<dbReference type="GO" id="GO:0016020">
    <property type="term" value="C:membrane"/>
    <property type="evidence" value="ECO:0007669"/>
    <property type="project" value="UniProtKB-SubCell"/>
</dbReference>
<dbReference type="Pfam" id="PF00153">
    <property type="entry name" value="Mito_carr"/>
    <property type="match status" value="4"/>
</dbReference>
<feature type="compositionally biased region" description="Low complexity" evidence="10">
    <location>
        <begin position="293"/>
        <end position="322"/>
    </location>
</feature>
<dbReference type="GO" id="GO:0055085">
    <property type="term" value="P:transmembrane transport"/>
    <property type="evidence" value="ECO:0007669"/>
    <property type="project" value="InterPro"/>
</dbReference>
<dbReference type="GO" id="GO:0006862">
    <property type="term" value="P:nucleotide transport"/>
    <property type="evidence" value="ECO:0007669"/>
    <property type="project" value="InterPro"/>
</dbReference>
<evidence type="ECO:0000256" key="11">
    <source>
        <dbReference type="SAM" id="Phobius"/>
    </source>
</evidence>
<keyword evidence="3 9" id="KW-0813">Transport</keyword>
<comment type="similarity">
    <text evidence="2 9">Belongs to the mitochondrial carrier (TC 2.A.29) family.</text>
</comment>
<proteinExistence type="inferred from homology"/>
<evidence type="ECO:0000313" key="13">
    <source>
        <dbReference type="EMBL" id="GIM15679.1"/>
    </source>
</evidence>
<evidence type="ECO:0000256" key="10">
    <source>
        <dbReference type="SAM" id="MobiDB-lite"/>
    </source>
</evidence>
<keyword evidence="15" id="KW-1185">Reference proteome</keyword>
<evidence type="ECO:0008006" key="16">
    <source>
        <dbReference type="Google" id="ProtNLM"/>
    </source>
</evidence>
<accession>A0A8J4GX77</accession>
<dbReference type="AlphaFoldDB" id="A0A8J4GX77"/>
<evidence type="ECO:0000256" key="5">
    <source>
        <dbReference type="ARBA" id="ARBA00022737"/>
    </source>
</evidence>
<organism evidence="13 14">
    <name type="scientific">Volvox reticuliferus</name>
    <dbReference type="NCBI Taxonomy" id="1737510"/>
    <lineage>
        <taxon>Eukaryota</taxon>
        <taxon>Viridiplantae</taxon>
        <taxon>Chlorophyta</taxon>
        <taxon>core chlorophytes</taxon>
        <taxon>Chlorophyceae</taxon>
        <taxon>CS clade</taxon>
        <taxon>Chlamydomonadales</taxon>
        <taxon>Volvocaceae</taxon>
        <taxon>Volvox</taxon>
    </lineage>
</organism>
<evidence type="ECO:0000313" key="14">
    <source>
        <dbReference type="Proteomes" id="UP000722791"/>
    </source>
</evidence>
<dbReference type="OrthoDB" id="10266426at2759"/>
<evidence type="ECO:0000313" key="15">
    <source>
        <dbReference type="Proteomes" id="UP000747110"/>
    </source>
</evidence>
<keyword evidence="5" id="KW-0677">Repeat</keyword>
<evidence type="ECO:0000256" key="2">
    <source>
        <dbReference type="ARBA" id="ARBA00006375"/>
    </source>
</evidence>
<evidence type="ECO:0000256" key="1">
    <source>
        <dbReference type="ARBA" id="ARBA00004141"/>
    </source>
</evidence>
<dbReference type="InterPro" id="IPR018108">
    <property type="entry name" value="MCP_transmembrane"/>
</dbReference>